<name>A0ABY1LPL2_9MICO</name>
<evidence type="ECO:0000313" key="1">
    <source>
        <dbReference type="EMBL" id="SKC70744.1"/>
    </source>
</evidence>
<evidence type="ECO:0008006" key="3">
    <source>
        <dbReference type="Google" id="ProtNLM"/>
    </source>
</evidence>
<accession>A0ABY1LPL2</accession>
<proteinExistence type="predicted"/>
<dbReference type="Gene3D" id="1.25.10.10">
    <property type="entry name" value="Leucine-rich Repeat Variant"/>
    <property type="match status" value="1"/>
</dbReference>
<evidence type="ECO:0000313" key="2">
    <source>
        <dbReference type="Proteomes" id="UP000190827"/>
    </source>
</evidence>
<dbReference type="SUPFAM" id="SSF48371">
    <property type="entry name" value="ARM repeat"/>
    <property type="match status" value="1"/>
</dbReference>
<dbReference type="InterPro" id="IPR011989">
    <property type="entry name" value="ARM-like"/>
</dbReference>
<sequence>MLEDDVMVNPMDERTALERLEPDAWAAYLEEHSGLPGPRANLTLVQAAADTARAEVIDSLLQNNGEYQAMCAAAAAGRRASDGSFELLARSLAADDRWRVREGVVIGLQLLGDHDPGALSAIVSDWVTDRDPLIVRAAVTTICEPRLIRTPVAARIALDICGRATSRLLEIPLSDRRRPAARTLRQALGYCWSVAVVADPETGLPAFTALSHSADPDVAWIVRENRRKKRLAEFLAPPSEP</sequence>
<comment type="caution">
    <text evidence="1">The sequence shown here is derived from an EMBL/GenBank/DDBJ whole genome shotgun (WGS) entry which is preliminary data.</text>
</comment>
<dbReference type="InterPro" id="IPR016024">
    <property type="entry name" value="ARM-type_fold"/>
</dbReference>
<dbReference type="EMBL" id="FUZO01000002">
    <property type="protein sequence ID" value="SKC70744.1"/>
    <property type="molecule type" value="Genomic_DNA"/>
</dbReference>
<organism evidence="1 2">
    <name type="scientific">Plantibacter cousiniae</name>
    <name type="common">nom. nud.</name>
    <dbReference type="NCBI Taxonomy" id="199709"/>
    <lineage>
        <taxon>Bacteria</taxon>
        <taxon>Bacillati</taxon>
        <taxon>Actinomycetota</taxon>
        <taxon>Actinomycetes</taxon>
        <taxon>Micrococcales</taxon>
        <taxon>Microbacteriaceae</taxon>
        <taxon>Plantibacter</taxon>
    </lineage>
</organism>
<protein>
    <recommendedName>
        <fullName evidence="3">HEAT repeat-containing protein</fullName>
    </recommendedName>
</protein>
<keyword evidence="2" id="KW-1185">Reference proteome</keyword>
<reference evidence="1 2" key="1">
    <citation type="submission" date="2017-02" db="EMBL/GenBank/DDBJ databases">
        <authorList>
            <person name="Varghese N."/>
            <person name="Submissions S."/>
        </authorList>
    </citation>
    <scope>NUCLEOTIDE SEQUENCE [LARGE SCALE GENOMIC DNA]</scope>
    <source>
        <strain evidence="1 2">VKM Ac-1787</strain>
    </source>
</reference>
<dbReference type="Proteomes" id="UP000190827">
    <property type="component" value="Unassembled WGS sequence"/>
</dbReference>
<gene>
    <name evidence="1" type="ORF">SAMN06295973_3228</name>
</gene>
<dbReference type="RefSeq" id="WP_244175622.1">
    <property type="nucleotide sequence ID" value="NZ_FUZO01000002.1"/>
</dbReference>